<dbReference type="OrthoDB" id="1293150at2759"/>
<feature type="transmembrane region" description="Helical" evidence="1">
    <location>
        <begin position="136"/>
        <end position="157"/>
    </location>
</feature>
<dbReference type="GO" id="GO:0016020">
    <property type="term" value="C:membrane"/>
    <property type="evidence" value="ECO:0000318"/>
    <property type="project" value="GO_Central"/>
</dbReference>
<dbReference type="PANTHER" id="PTHR33133:SF20">
    <property type="entry name" value="PROTEIN, PUTATIVE-RELATED"/>
    <property type="match status" value="1"/>
</dbReference>
<feature type="transmembrane region" description="Helical" evidence="1">
    <location>
        <begin position="253"/>
        <end position="276"/>
    </location>
</feature>
<dbReference type="KEGG" id="mtr:11440743"/>
<gene>
    <name evidence="4" type="primary">11440743</name>
    <name evidence="2" type="ordered locus">MTR_1g116000</name>
    <name evidence="3" type="ORF">MtrunA17_Chr1g0213151</name>
</gene>
<evidence type="ECO:0000256" key="1">
    <source>
        <dbReference type="SAM" id="Phobius"/>
    </source>
</evidence>
<sequence>MLRKGKDGFWRVLEPVRVIHNNKLVLLFIALFTTLPLSFLLFTLSITTHTLRSHIYHLEALALFTSTLMEARHVWHESRDNAVYLLRIRALFLLICLPLSLAAAVSSVHTTYNFIQGKSVTVNSVVTAVKENWKRPFVTAIFVYVILFVFSSVPRVISSAFTSPELRFIIMAIGFGFEVYLMGVMGLGMVVSVVEERTGLEAITVGSDLMRGKRLIFGWLLSGLFVLVSGFMNGRVEVLLEGTNSEISVWDETILICSYGFIVVFSYVVTTVFYCYSREQQPDCISLLD</sequence>
<keyword evidence="1" id="KW-0472">Membrane</keyword>
<reference evidence="3" key="4">
    <citation type="journal article" date="2018" name="Nat. Plants">
        <title>Whole-genome landscape of Medicago truncatula symbiotic genes.</title>
        <authorList>
            <person name="Pecrix Y."/>
            <person name="Gamas P."/>
            <person name="Carrere S."/>
        </authorList>
    </citation>
    <scope>NUCLEOTIDE SEQUENCE</scope>
    <source>
        <tissue evidence="3">Leaves</tissue>
    </source>
</reference>
<dbReference type="EMBL" id="PSQE01000001">
    <property type="protein sequence ID" value="RHN82752.1"/>
    <property type="molecule type" value="Genomic_DNA"/>
</dbReference>
<dbReference type="EMBL" id="CM001217">
    <property type="protein sequence ID" value="AES63031.1"/>
    <property type="molecule type" value="Genomic_DNA"/>
</dbReference>
<reference evidence="2 5" key="1">
    <citation type="journal article" date="2011" name="Nature">
        <title>The Medicago genome provides insight into the evolution of rhizobial symbioses.</title>
        <authorList>
            <person name="Young N.D."/>
            <person name="Debelle F."/>
            <person name="Oldroyd G.E."/>
            <person name="Geurts R."/>
            <person name="Cannon S.B."/>
            <person name="Udvardi M.K."/>
            <person name="Benedito V.A."/>
            <person name="Mayer K.F."/>
            <person name="Gouzy J."/>
            <person name="Schoof H."/>
            <person name="Van de Peer Y."/>
            <person name="Proost S."/>
            <person name="Cook D.R."/>
            <person name="Meyers B.C."/>
            <person name="Spannagl M."/>
            <person name="Cheung F."/>
            <person name="De Mita S."/>
            <person name="Krishnakumar V."/>
            <person name="Gundlach H."/>
            <person name="Zhou S."/>
            <person name="Mudge J."/>
            <person name="Bharti A.K."/>
            <person name="Murray J.D."/>
            <person name="Naoumkina M.A."/>
            <person name="Rosen B."/>
            <person name="Silverstein K.A."/>
            <person name="Tang H."/>
            <person name="Rombauts S."/>
            <person name="Zhao P.X."/>
            <person name="Zhou P."/>
            <person name="Barbe V."/>
            <person name="Bardou P."/>
            <person name="Bechner M."/>
            <person name="Bellec A."/>
            <person name="Berger A."/>
            <person name="Berges H."/>
            <person name="Bidwell S."/>
            <person name="Bisseling T."/>
            <person name="Choisne N."/>
            <person name="Couloux A."/>
            <person name="Denny R."/>
            <person name="Deshpande S."/>
            <person name="Dai X."/>
            <person name="Doyle J.J."/>
            <person name="Dudez A.M."/>
            <person name="Farmer A.D."/>
            <person name="Fouteau S."/>
            <person name="Franken C."/>
            <person name="Gibelin C."/>
            <person name="Gish J."/>
            <person name="Goldstein S."/>
            <person name="Gonzalez A.J."/>
            <person name="Green P.J."/>
            <person name="Hallab A."/>
            <person name="Hartog M."/>
            <person name="Hua A."/>
            <person name="Humphray S.J."/>
            <person name="Jeong D.H."/>
            <person name="Jing Y."/>
            <person name="Jocker A."/>
            <person name="Kenton S.M."/>
            <person name="Kim D.J."/>
            <person name="Klee K."/>
            <person name="Lai H."/>
            <person name="Lang C."/>
            <person name="Lin S."/>
            <person name="Macmil S.L."/>
            <person name="Magdelenat G."/>
            <person name="Matthews L."/>
            <person name="McCorrison J."/>
            <person name="Monaghan E.L."/>
            <person name="Mun J.H."/>
            <person name="Najar F.Z."/>
            <person name="Nicholson C."/>
            <person name="Noirot C."/>
            <person name="O'Bleness M."/>
            <person name="Paule C.R."/>
            <person name="Poulain J."/>
            <person name="Prion F."/>
            <person name="Qin B."/>
            <person name="Qu C."/>
            <person name="Retzel E.F."/>
            <person name="Riddle C."/>
            <person name="Sallet E."/>
            <person name="Samain S."/>
            <person name="Samson N."/>
            <person name="Sanders I."/>
            <person name="Saurat O."/>
            <person name="Scarpelli C."/>
            <person name="Schiex T."/>
            <person name="Segurens B."/>
            <person name="Severin A.J."/>
            <person name="Sherrier D.J."/>
            <person name="Shi R."/>
            <person name="Sims S."/>
            <person name="Singer S.R."/>
            <person name="Sinharoy S."/>
            <person name="Sterck L."/>
            <person name="Viollet A."/>
            <person name="Wang B.B."/>
            <person name="Wang K."/>
            <person name="Wang M."/>
            <person name="Wang X."/>
            <person name="Warfsmann J."/>
            <person name="Weissenbach J."/>
            <person name="White D.D."/>
            <person name="White J.D."/>
            <person name="Wiley G.B."/>
            <person name="Wincker P."/>
            <person name="Xing Y."/>
            <person name="Yang L."/>
            <person name="Yao Z."/>
            <person name="Ying F."/>
            <person name="Zhai J."/>
            <person name="Zhou L."/>
            <person name="Zuber A."/>
            <person name="Denarie J."/>
            <person name="Dixon R.A."/>
            <person name="May G.D."/>
            <person name="Schwartz D.C."/>
            <person name="Rogers J."/>
            <person name="Quetier F."/>
            <person name="Town C.D."/>
            <person name="Roe B.A."/>
        </authorList>
    </citation>
    <scope>NUCLEOTIDE SEQUENCE [LARGE SCALE GENOMIC DNA]</scope>
    <source>
        <strain evidence="2">A17</strain>
        <strain evidence="4 5">cv. Jemalong A17</strain>
    </source>
</reference>
<accession>G7IF15</accession>
<feature type="transmembrane region" description="Helical" evidence="1">
    <location>
        <begin position="24"/>
        <end position="44"/>
    </location>
</feature>
<evidence type="ECO:0000313" key="4">
    <source>
        <dbReference type="EnsemblPlants" id="AES63031"/>
    </source>
</evidence>
<name>G7IF15_MEDTR</name>
<dbReference type="PaxDb" id="3880-AES63031"/>
<proteinExistence type="predicted"/>
<keyword evidence="1" id="KW-1133">Transmembrane helix</keyword>
<dbReference type="eggNOG" id="ENOG502RXUR">
    <property type="taxonomic scope" value="Eukaryota"/>
</dbReference>
<dbReference type="PANTHER" id="PTHR33133">
    <property type="entry name" value="OS08G0107100 PROTEIN-RELATED"/>
    <property type="match status" value="1"/>
</dbReference>
<dbReference type="OMA" id="VEARHVW"/>
<dbReference type="Gramene" id="rna6936">
    <property type="protein sequence ID" value="RHN82752.1"/>
    <property type="gene ID" value="gene6936"/>
</dbReference>
<dbReference type="GO" id="GO:0008284">
    <property type="term" value="P:positive regulation of cell population proliferation"/>
    <property type="evidence" value="ECO:0007669"/>
    <property type="project" value="EnsemblPlants"/>
</dbReference>
<evidence type="ECO:0000313" key="3">
    <source>
        <dbReference type="EMBL" id="RHN82752.1"/>
    </source>
</evidence>
<evidence type="ECO:0000313" key="5">
    <source>
        <dbReference type="Proteomes" id="UP000002051"/>
    </source>
</evidence>
<feature type="transmembrane region" description="Helical" evidence="1">
    <location>
        <begin position="215"/>
        <end position="233"/>
    </location>
</feature>
<protein>
    <submittedName>
        <fullName evidence="2">Transmembrane protein, putative</fullName>
    </submittedName>
</protein>
<organism evidence="2 5">
    <name type="scientific">Medicago truncatula</name>
    <name type="common">Barrel medic</name>
    <name type="synonym">Medicago tribuloides</name>
    <dbReference type="NCBI Taxonomy" id="3880"/>
    <lineage>
        <taxon>Eukaryota</taxon>
        <taxon>Viridiplantae</taxon>
        <taxon>Streptophyta</taxon>
        <taxon>Embryophyta</taxon>
        <taxon>Tracheophyta</taxon>
        <taxon>Spermatophyta</taxon>
        <taxon>Magnoliopsida</taxon>
        <taxon>eudicotyledons</taxon>
        <taxon>Gunneridae</taxon>
        <taxon>Pentapetalae</taxon>
        <taxon>rosids</taxon>
        <taxon>fabids</taxon>
        <taxon>Fabales</taxon>
        <taxon>Fabaceae</taxon>
        <taxon>Papilionoideae</taxon>
        <taxon>50 kb inversion clade</taxon>
        <taxon>NPAAA clade</taxon>
        <taxon>Hologalegina</taxon>
        <taxon>IRL clade</taxon>
        <taxon>Trifolieae</taxon>
        <taxon>Medicago</taxon>
    </lineage>
</organism>
<feature type="transmembrane region" description="Helical" evidence="1">
    <location>
        <begin position="169"/>
        <end position="194"/>
    </location>
</feature>
<reference evidence="2 5" key="2">
    <citation type="journal article" date="2014" name="BMC Genomics">
        <title>An improved genome release (version Mt4.0) for the model legume Medicago truncatula.</title>
        <authorList>
            <person name="Tang H."/>
            <person name="Krishnakumar V."/>
            <person name="Bidwell S."/>
            <person name="Rosen B."/>
            <person name="Chan A."/>
            <person name="Zhou S."/>
            <person name="Gentzbittel L."/>
            <person name="Childs K.L."/>
            <person name="Yandell M."/>
            <person name="Gundlach H."/>
            <person name="Mayer K.F."/>
            <person name="Schwartz D.C."/>
            <person name="Town C.D."/>
        </authorList>
    </citation>
    <scope>GENOME REANNOTATION</scope>
    <source>
        <strain evidence="4 5">cv. Jemalong A17</strain>
    </source>
</reference>
<dbReference type="AlphaFoldDB" id="G7IF15"/>
<dbReference type="HOGENOM" id="CLU_060641_0_0_1"/>
<dbReference type="Proteomes" id="UP000002051">
    <property type="component" value="Unassembled WGS sequence"/>
</dbReference>
<dbReference type="STRING" id="3880.G7IF15"/>
<keyword evidence="5" id="KW-1185">Reference proteome</keyword>
<reference evidence="4" key="3">
    <citation type="submission" date="2015-04" db="UniProtKB">
        <authorList>
            <consortium name="EnsemblPlants"/>
        </authorList>
    </citation>
    <scope>IDENTIFICATION</scope>
    <source>
        <strain evidence="4">cv. Jemalong A17</strain>
    </source>
</reference>
<keyword evidence="1 2" id="KW-0812">Transmembrane</keyword>
<evidence type="ECO:0000313" key="2">
    <source>
        <dbReference type="EMBL" id="AES63031.1"/>
    </source>
</evidence>
<dbReference type="GO" id="GO:0048441">
    <property type="term" value="P:petal development"/>
    <property type="evidence" value="ECO:0007669"/>
    <property type="project" value="EnsemblPlants"/>
</dbReference>
<dbReference type="Proteomes" id="UP000265566">
    <property type="component" value="Chromosome 1"/>
</dbReference>
<dbReference type="GO" id="GO:0005886">
    <property type="term" value="C:plasma membrane"/>
    <property type="evidence" value="ECO:0007669"/>
    <property type="project" value="EnsemblPlants"/>
</dbReference>
<dbReference type="EnsemblPlants" id="AES63031">
    <property type="protein sequence ID" value="AES63031"/>
    <property type="gene ID" value="MTR_1g116000"/>
</dbReference>
<feature type="transmembrane region" description="Helical" evidence="1">
    <location>
        <begin position="90"/>
        <end position="115"/>
    </location>
</feature>